<feature type="transmembrane region" description="Helical" evidence="1">
    <location>
        <begin position="20"/>
        <end position="38"/>
    </location>
</feature>
<dbReference type="EMBL" id="JAAGWB010000026">
    <property type="protein sequence ID" value="NEN51397.1"/>
    <property type="molecule type" value="Genomic_DNA"/>
</dbReference>
<keyword evidence="1" id="KW-1133">Transmembrane helix</keyword>
<sequence length="426" mass="45160">MTQLATQPALRPLRADRSSAPCSMALLLVSIFLQRLAIPLGADQIPLGVPLALGIIVVGLATGEFRIDSSKVRVLLVIWFTATACTLFQVASGNLPSLLSLCLLLALYPLIGLAADLSAGGVAKVEDLFIRVMTVFSLVSLGQMAIQFVGVAYEDYLLRIVPEAFLLVGYNTGDPIAYGDPLYRSNGIVFLEPSFVSLFLGFAVALALFRHRSWFRVTILLAGMIPPLAGSGFVVLGPALIALALGRHRGRLLSALPALLIAIVVALVTPLGERYLDRSLEASNTNTSSSARLVQPYGALIPPALDDPLGAAFGHGAGSADDYLLTVGKDQVTGPVIPKVLYEYGLVGALGILAALIAFLGGQVRTRPWTVGLLVAYVYVNASFLQNTLVLVTLFWISLMPARPAPDDAGELLAAPVDEEQDTTRT</sequence>
<feature type="transmembrane region" description="Helical" evidence="1">
    <location>
        <begin position="98"/>
        <end position="117"/>
    </location>
</feature>
<feature type="transmembrane region" description="Helical" evidence="1">
    <location>
        <begin position="374"/>
        <end position="397"/>
    </location>
</feature>
<evidence type="ECO:0000313" key="5">
    <source>
        <dbReference type="Proteomes" id="UP000471152"/>
    </source>
</evidence>
<name>A0A6P0H6I6_9ACTN</name>
<organism evidence="3 5">
    <name type="scientific">Modestobacter muralis</name>
    <dbReference type="NCBI Taxonomy" id="1608614"/>
    <lineage>
        <taxon>Bacteria</taxon>
        <taxon>Bacillati</taxon>
        <taxon>Actinomycetota</taxon>
        <taxon>Actinomycetes</taxon>
        <taxon>Geodermatophilales</taxon>
        <taxon>Geodermatophilaceae</taxon>
        <taxon>Modestobacter</taxon>
    </lineage>
</organism>
<feature type="transmembrane region" description="Helical" evidence="1">
    <location>
        <begin position="188"/>
        <end position="209"/>
    </location>
</feature>
<reference evidence="2 4" key="1">
    <citation type="submission" date="2020-01" db="EMBL/GenBank/DDBJ databases">
        <title>the WGS Modestobacter muralis CPCC 204518.</title>
        <authorList>
            <person name="Jiang Z."/>
        </authorList>
    </citation>
    <scope>NUCLEOTIDE SEQUENCE [LARGE SCALE GENOMIC DNA]</scope>
    <source>
        <strain evidence="2 4">DSM 100205</strain>
    </source>
</reference>
<dbReference type="RefSeq" id="WP_163611088.1">
    <property type="nucleotide sequence ID" value="NZ_JAAGWB010000026.1"/>
</dbReference>
<dbReference type="AlphaFoldDB" id="A0A6P0H6I6"/>
<keyword evidence="4" id="KW-1185">Reference proteome</keyword>
<dbReference type="Proteomes" id="UP000471152">
    <property type="component" value="Unassembled WGS sequence"/>
</dbReference>
<evidence type="ECO:0000256" key="1">
    <source>
        <dbReference type="SAM" id="Phobius"/>
    </source>
</evidence>
<protein>
    <recommendedName>
        <fullName evidence="6">O-antigen ligase family protein</fullName>
    </recommendedName>
</protein>
<evidence type="ECO:0000313" key="2">
    <source>
        <dbReference type="EMBL" id="NEK94509.1"/>
    </source>
</evidence>
<keyword evidence="1" id="KW-0472">Membrane</keyword>
<feature type="transmembrane region" description="Helical" evidence="1">
    <location>
        <begin position="252"/>
        <end position="271"/>
    </location>
</feature>
<comment type="caution">
    <text evidence="3">The sequence shown here is derived from an EMBL/GenBank/DDBJ whole genome shotgun (WGS) entry which is preliminary data.</text>
</comment>
<proteinExistence type="predicted"/>
<dbReference type="EMBL" id="JAAGWH010000024">
    <property type="protein sequence ID" value="NEK94509.1"/>
    <property type="molecule type" value="Genomic_DNA"/>
</dbReference>
<gene>
    <name evidence="3" type="ORF">G3R41_10695</name>
    <name evidence="2" type="ORF">GCU67_10040</name>
</gene>
<feature type="transmembrane region" description="Helical" evidence="1">
    <location>
        <begin position="74"/>
        <end position="92"/>
    </location>
</feature>
<feature type="transmembrane region" description="Helical" evidence="1">
    <location>
        <begin position="221"/>
        <end position="246"/>
    </location>
</feature>
<evidence type="ECO:0000313" key="3">
    <source>
        <dbReference type="EMBL" id="NEN51397.1"/>
    </source>
</evidence>
<dbReference type="Proteomes" id="UP000468828">
    <property type="component" value="Unassembled WGS sequence"/>
</dbReference>
<feature type="transmembrane region" description="Helical" evidence="1">
    <location>
        <begin position="341"/>
        <end position="362"/>
    </location>
</feature>
<keyword evidence="1" id="KW-0812">Transmembrane</keyword>
<evidence type="ECO:0008006" key="6">
    <source>
        <dbReference type="Google" id="ProtNLM"/>
    </source>
</evidence>
<feature type="transmembrane region" description="Helical" evidence="1">
    <location>
        <begin position="44"/>
        <end position="62"/>
    </location>
</feature>
<reference evidence="3 5" key="2">
    <citation type="submission" date="2020-02" db="EMBL/GenBank/DDBJ databases">
        <title>The WGS of Modestobacter muralis DSM 100205.</title>
        <authorList>
            <person name="Jiang Z."/>
        </authorList>
    </citation>
    <scope>NUCLEOTIDE SEQUENCE [LARGE SCALE GENOMIC DNA]</scope>
    <source>
        <strain evidence="3 5">DSM 100205</strain>
    </source>
</reference>
<evidence type="ECO:0000313" key="4">
    <source>
        <dbReference type="Proteomes" id="UP000468828"/>
    </source>
</evidence>
<accession>A0A6P0H6I6</accession>